<evidence type="ECO:0000313" key="3">
    <source>
        <dbReference type="EMBL" id="QLY38570.1"/>
    </source>
</evidence>
<dbReference type="RefSeq" id="WP_117342370.1">
    <property type="nucleotide sequence ID" value="NZ_CP038856.1"/>
</dbReference>
<sequence>MEFHENRAKQPFIGLVQVWRAIKRWHLRAQTRRVLQQMSDERLKDVGLRRDQVE</sequence>
<dbReference type="AlphaFoldDB" id="A0A7D6VKJ5"/>
<reference evidence="4 5" key="1">
    <citation type="submission" date="2020-06" db="EMBL/GenBank/DDBJ databases">
        <title>REHAB project genomes.</title>
        <authorList>
            <person name="Shaw L.P."/>
        </authorList>
    </citation>
    <scope>NUCLEOTIDE SEQUENCE [LARGE SCALE GENOMIC DNA]</scope>
    <source>
        <strain evidence="2 5">RHBSTW-00116</strain>
        <strain evidence="4">RHBSTW-00334</strain>
    </source>
</reference>
<dbReference type="Pfam" id="PF06568">
    <property type="entry name" value="YjiS-like"/>
    <property type="match status" value="1"/>
</dbReference>
<feature type="domain" description="YjiS-like" evidence="1">
    <location>
        <begin position="18"/>
        <end position="54"/>
    </location>
</feature>
<evidence type="ECO:0000313" key="4">
    <source>
        <dbReference type="Proteomes" id="UP000512043"/>
    </source>
</evidence>
<evidence type="ECO:0000259" key="1">
    <source>
        <dbReference type="Pfam" id="PF06568"/>
    </source>
</evidence>
<dbReference type="EMBL" id="JABXRI010000001">
    <property type="protein sequence ID" value="MBA8062007.1"/>
    <property type="molecule type" value="Genomic_DNA"/>
</dbReference>
<gene>
    <name evidence="2" type="ORF">HV077_06265</name>
    <name evidence="3" type="ORF">HV164_19450</name>
</gene>
<accession>A0A7D6VKJ5</accession>
<dbReference type="OrthoDB" id="6505244at2"/>
<evidence type="ECO:0000313" key="2">
    <source>
        <dbReference type="EMBL" id="MBA8062007.1"/>
    </source>
</evidence>
<evidence type="ECO:0000313" key="5">
    <source>
        <dbReference type="Proteomes" id="UP000591803"/>
    </source>
</evidence>
<protein>
    <submittedName>
        <fullName evidence="2">DUF1127 domain-containing protein</fullName>
    </submittedName>
</protein>
<reference evidence="3" key="2">
    <citation type="journal article" date="2021" name="Microb. Genom.">
        <title>A genomic epidemiological study shows that prevalence of antimicrobial resistance in Enterobacterales is associated with the livestock host, as well as antimicrobial usage.</title>
        <authorList>
            <person name="AbuOun M."/>
            <person name="Jones H."/>
            <person name="Stubberfield E."/>
            <person name="Gilson D."/>
            <person name="Shaw L.P."/>
            <person name="Hubbard A.T.M."/>
            <person name="Chau K.K."/>
            <person name="Sebra R."/>
            <person name="Peto T.E.A."/>
            <person name="Crook D.W."/>
            <person name="Read D.S."/>
            <person name="Gweon H.S."/>
            <person name="Walker A.S."/>
            <person name="Stoesser N."/>
            <person name="Smith R.P."/>
            <person name="Anjum M.F."/>
            <person name="On Behalf Of The Rehab Consortium."/>
        </authorList>
    </citation>
    <scope>NUCLEOTIDE SEQUENCE</scope>
    <source>
        <strain evidence="3">RHBSTW-00334</strain>
    </source>
</reference>
<name>A0A7D6VKJ5_CITFR</name>
<dbReference type="Proteomes" id="UP000512043">
    <property type="component" value="Chromosome"/>
</dbReference>
<dbReference type="InterPro" id="IPR009506">
    <property type="entry name" value="YjiS-like"/>
</dbReference>
<dbReference type="EMBL" id="CP056597">
    <property type="protein sequence ID" value="QLY38570.1"/>
    <property type="molecule type" value="Genomic_DNA"/>
</dbReference>
<proteinExistence type="predicted"/>
<organism evidence="2 5">
    <name type="scientific">Citrobacter freundii</name>
    <dbReference type="NCBI Taxonomy" id="546"/>
    <lineage>
        <taxon>Bacteria</taxon>
        <taxon>Pseudomonadati</taxon>
        <taxon>Pseudomonadota</taxon>
        <taxon>Gammaproteobacteria</taxon>
        <taxon>Enterobacterales</taxon>
        <taxon>Enterobacteriaceae</taxon>
        <taxon>Citrobacter</taxon>
        <taxon>Citrobacter freundii complex</taxon>
    </lineage>
</organism>
<dbReference type="Proteomes" id="UP000591803">
    <property type="component" value="Unassembled WGS sequence"/>
</dbReference>